<accession>A0A2P6PVG4</accession>
<evidence type="ECO:0000313" key="2">
    <source>
        <dbReference type="EMBL" id="PRQ25886.1"/>
    </source>
</evidence>
<feature type="region of interest" description="Disordered" evidence="1">
    <location>
        <begin position="1"/>
        <end position="20"/>
    </location>
</feature>
<protein>
    <submittedName>
        <fullName evidence="2">Uncharacterized protein</fullName>
    </submittedName>
</protein>
<organism evidence="2 3">
    <name type="scientific">Rosa chinensis</name>
    <name type="common">China rose</name>
    <dbReference type="NCBI Taxonomy" id="74649"/>
    <lineage>
        <taxon>Eukaryota</taxon>
        <taxon>Viridiplantae</taxon>
        <taxon>Streptophyta</taxon>
        <taxon>Embryophyta</taxon>
        <taxon>Tracheophyta</taxon>
        <taxon>Spermatophyta</taxon>
        <taxon>Magnoliopsida</taxon>
        <taxon>eudicotyledons</taxon>
        <taxon>Gunneridae</taxon>
        <taxon>Pentapetalae</taxon>
        <taxon>rosids</taxon>
        <taxon>fabids</taxon>
        <taxon>Rosales</taxon>
        <taxon>Rosaceae</taxon>
        <taxon>Rosoideae</taxon>
        <taxon>Rosoideae incertae sedis</taxon>
        <taxon>Rosa</taxon>
    </lineage>
</organism>
<evidence type="ECO:0000256" key="1">
    <source>
        <dbReference type="SAM" id="MobiDB-lite"/>
    </source>
</evidence>
<dbReference type="Gramene" id="PRQ25886">
    <property type="protein sequence ID" value="PRQ25886"/>
    <property type="gene ID" value="RchiOBHm_Chr6g0288501"/>
</dbReference>
<comment type="caution">
    <text evidence="2">The sequence shown here is derived from an EMBL/GenBank/DDBJ whole genome shotgun (WGS) entry which is preliminary data.</text>
</comment>
<dbReference type="EMBL" id="PDCK01000044">
    <property type="protein sequence ID" value="PRQ25886.1"/>
    <property type="molecule type" value="Genomic_DNA"/>
</dbReference>
<proteinExistence type="predicted"/>
<name>A0A2P6PVG4_ROSCH</name>
<gene>
    <name evidence="2" type="ORF">RchiOBHm_Chr6g0288501</name>
</gene>
<sequence length="79" mass="9384">MRQQPRRPRGKKRRLRRPRRTRSVLADLEFDLQTRFEATMSSSTTTSGTTKKDHAWKWAKPIPGELKYFLFLIFGVIYA</sequence>
<evidence type="ECO:0000313" key="3">
    <source>
        <dbReference type="Proteomes" id="UP000238479"/>
    </source>
</evidence>
<dbReference type="AlphaFoldDB" id="A0A2P6PVG4"/>
<dbReference type="Proteomes" id="UP000238479">
    <property type="component" value="Chromosome 6"/>
</dbReference>
<reference evidence="2 3" key="1">
    <citation type="journal article" date="2018" name="Nat. Genet.">
        <title>The Rosa genome provides new insights in the design of modern roses.</title>
        <authorList>
            <person name="Bendahmane M."/>
        </authorList>
    </citation>
    <scope>NUCLEOTIDE SEQUENCE [LARGE SCALE GENOMIC DNA]</scope>
    <source>
        <strain evidence="3">cv. Old Blush</strain>
    </source>
</reference>
<keyword evidence="3" id="KW-1185">Reference proteome</keyword>